<evidence type="ECO:0000256" key="2">
    <source>
        <dbReference type="ARBA" id="ARBA00005992"/>
    </source>
</evidence>
<keyword evidence="3" id="KW-0328">Glycosyltransferase</keyword>
<dbReference type="Pfam" id="PF03734">
    <property type="entry name" value="YkuD"/>
    <property type="match status" value="1"/>
</dbReference>
<dbReference type="InterPro" id="IPR005490">
    <property type="entry name" value="LD_TPept_cat_dom"/>
</dbReference>
<comment type="similarity">
    <text evidence="2">Belongs to the YkuD family.</text>
</comment>
<evidence type="ECO:0000313" key="11">
    <source>
        <dbReference type="EMBL" id="XFO66917.1"/>
    </source>
</evidence>
<accession>A0ABZ3IMK0</accession>
<keyword evidence="12" id="KW-1185">Reference proteome</keyword>
<evidence type="ECO:0000256" key="5">
    <source>
        <dbReference type="ARBA" id="ARBA00022801"/>
    </source>
</evidence>
<keyword evidence="8 9" id="KW-0961">Cell wall biogenesis/degradation</keyword>
<keyword evidence="6 9" id="KW-0133">Cell shape</keyword>
<organism evidence="11 12">
    <name type="scientific">Sporomusa silvacetica DSM 10669</name>
    <dbReference type="NCBI Taxonomy" id="1123289"/>
    <lineage>
        <taxon>Bacteria</taxon>
        <taxon>Bacillati</taxon>
        <taxon>Bacillota</taxon>
        <taxon>Negativicutes</taxon>
        <taxon>Selenomonadales</taxon>
        <taxon>Sporomusaceae</taxon>
        <taxon>Sporomusa</taxon>
    </lineage>
</organism>
<evidence type="ECO:0000259" key="10">
    <source>
        <dbReference type="PROSITE" id="PS52029"/>
    </source>
</evidence>
<gene>
    <name evidence="11" type="ORF">SPSIL_030870</name>
</gene>
<evidence type="ECO:0000256" key="3">
    <source>
        <dbReference type="ARBA" id="ARBA00022676"/>
    </source>
</evidence>
<reference evidence="11" key="1">
    <citation type="submission" date="2024-05" db="EMBL/GenBank/DDBJ databases">
        <title>Isolation and characterization of Sporomusa carbonis sp. nov., a carboxydotrophic hydrogenogen in the genus of Sporomusa isolated from a charcoal burning pile.</title>
        <authorList>
            <person name="Boeer T."/>
            <person name="Rosenbaum F."/>
            <person name="Eysell L."/>
            <person name="Mueller V."/>
            <person name="Daniel R."/>
            <person name="Poehlein A."/>
        </authorList>
    </citation>
    <scope>NUCLEOTIDE SEQUENCE [LARGE SCALE GENOMIC DNA]</scope>
    <source>
        <strain evidence="11">DSM 10669</strain>
    </source>
</reference>
<feature type="active site" description="Nucleophile" evidence="9">
    <location>
        <position position="128"/>
    </location>
</feature>
<evidence type="ECO:0000256" key="7">
    <source>
        <dbReference type="ARBA" id="ARBA00022984"/>
    </source>
</evidence>
<sequence>MLLRFSFWFTTFFSLMIVSCYSTTIALAGPSITVNLPSRTIELFADNKVIKEFPIAIGKVSTPTPIGTFSIISKDINPAWYPPDQPGKVVPSGPDNPLGYRWLGIWNNYGIHGTNVPESIGGVVSNGCIRMQEVDVEELFELVNCGTPVKITYDRVKVRTNARGQVLLAVYPDIYGYSSITVQDVRNKLNTYRLNTLVTDELLREMINDPSDEQVVIANRFAIQVSGKQINEQGLIVQDVRYVPIYAVAGTLKRQIKWDEKNKVVQYGATTVPGIVVDNVVYVATGKLTTLFACQPSWNNEENMLILEQQGVFLNDKPVNLEVRELQGIVAVPALPLAEVLGCKVNWNQEKQLLTRSVKGENVTIPIVMVDSIPFIKITNINQYFNAYVYWNKEAKTIEFIYP</sequence>
<evidence type="ECO:0000256" key="1">
    <source>
        <dbReference type="ARBA" id="ARBA00004752"/>
    </source>
</evidence>
<dbReference type="InterPro" id="IPR050979">
    <property type="entry name" value="LD-transpeptidase"/>
</dbReference>
<dbReference type="RefSeq" id="WP_245867386.1">
    <property type="nucleotide sequence ID" value="NZ_CP155573.1"/>
</dbReference>
<feature type="active site" description="Proton donor/acceptor" evidence="9">
    <location>
        <position position="112"/>
    </location>
</feature>
<dbReference type="InterPro" id="IPR036582">
    <property type="entry name" value="Mao_N_sf"/>
</dbReference>
<keyword evidence="7 9" id="KW-0573">Peptidoglycan synthesis</keyword>
<name>A0ABZ3IMK0_9FIRM</name>
<dbReference type="PANTHER" id="PTHR30582:SF24">
    <property type="entry name" value="L,D-TRANSPEPTIDASE ERFK_SRFK-RELATED"/>
    <property type="match status" value="1"/>
</dbReference>
<feature type="domain" description="L,D-TPase catalytic" evidence="10">
    <location>
        <begin position="30"/>
        <end position="152"/>
    </location>
</feature>
<keyword evidence="4" id="KW-0808">Transferase</keyword>
<dbReference type="EMBL" id="CP155573">
    <property type="protein sequence ID" value="XFO66917.1"/>
    <property type="molecule type" value="Genomic_DNA"/>
</dbReference>
<dbReference type="PROSITE" id="PS52029">
    <property type="entry name" value="LD_TPASE"/>
    <property type="match status" value="1"/>
</dbReference>
<protein>
    <recommendedName>
        <fullName evidence="10">L,D-TPase catalytic domain-containing protein</fullName>
    </recommendedName>
</protein>
<proteinExistence type="inferred from homology"/>
<evidence type="ECO:0000256" key="4">
    <source>
        <dbReference type="ARBA" id="ARBA00022679"/>
    </source>
</evidence>
<dbReference type="InterPro" id="IPR038063">
    <property type="entry name" value="Transpep_catalytic_dom"/>
</dbReference>
<dbReference type="SUPFAM" id="SSF141523">
    <property type="entry name" value="L,D-transpeptidase catalytic domain-like"/>
    <property type="match status" value="1"/>
</dbReference>
<dbReference type="Gene3D" id="2.40.440.10">
    <property type="entry name" value="L,D-transpeptidase catalytic domain-like"/>
    <property type="match status" value="1"/>
</dbReference>
<dbReference type="PANTHER" id="PTHR30582">
    <property type="entry name" value="L,D-TRANSPEPTIDASE"/>
    <property type="match status" value="1"/>
</dbReference>
<evidence type="ECO:0000256" key="8">
    <source>
        <dbReference type="ARBA" id="ARBA00023316"/>
    </source>
</evidence>
<evidence type="ECO:0000313" key="12">
    <source>
        <dbReference type="Proteomes" id="UP000216752"/>
    </source>
</evidence>
<evidence type="ECO:0000256" key="6">
    <source>
        <dbReference type="ARBA" id="ARBA00022960"/>
    </source>
</evidence>
<comment type="pathway">
    <text evidence="1 9">Cell wall biogenesis; peptidoglycan biosynthesis.</text>
</comment>
<dbReference type="PROSITE" id="PS51257">
    <property type="entry name" value="PROKAR_LIPOPROTEIN"/>
    <property type="match status" value="1"/>
</dbReference>
<evidence type="ECO:0000256" key="9">
    <source>
        <dbReference type="PROSITE-ProRule" id="PRU01373"/>
    </source>
</evidence>
<dbReference type="SUPFAM" id="SSF55383">
    <property type="entry name" value="Copper amine oxidase, domain N"/>
    <property type="match status" value="1"/>
</dbReference>
<keyword evidence="5" id="KW-0378">Hydrolase</keyword>
<dbReference type="CDD" id="cd16913">
    <property type="entry name" value="YkuD_like"/>
    <property type="match status" value="1"/>
</dbReference>
<dbReference type="Proteomes" id="UP000216752">
    <property type="component" value="Chromosome"/>
</dbReference>